<feature type="domain" description="Glycosyl transferase family 1" evidence="2">
    <location>
        <begin position="214"/>
        <end position="381"/>
    </location>
</feature>
<dbReference type="GO" id="GO:0009103">
    <property type="term" value="P:lipopolysaccharide biosynthetic process"/>
    <property type="evidence" value="ECO:0007669"/>
    <property type="project" value="TreeGrafter"/>
</dbReference>
<feature type="domain" description="Glycosyl transferase family 4" evidence="3">
    <location>
        <begin position="28"/>
        <end position="193"/>
    </location>
</feature>
<dbReference type="InterPro" id="IPR001296">
    <property type="entry name" value="Glyco_trans_1"/>
</dbReference>
<dbReference type="RefSeq" id="WP_119777084.1">
    <property type="nucleotide sequence ID" value="NZ_QYUK01000011.1"/>
</dbReference>
<dbReference type="SUPFAM" id="SSF53756">
    <property type="entry name" value="UDP-Glycosyltransferase/glycogen phosphorylase"/>
    <property type="match status" value="1"/>
</dbReference>
<evidence type="ECO:0000256" key="1">
    <source>
        <dbReference type="ARBA" id="ARBA00022679"/>
    </source>
</evidence>
<organism evidence="4 5">
    <name type="scientific">Oleomonas cavernae</name>
    <dbReference type="NCBI Taxonomy" id="2320859"/>
    <lineage>
        <taxon>Bacteria</taxon>
        <taxon>Pseudomonadati</taxon>
        <taxon>Pseudomonadota</taxon>
        <taxon>Alphaproteobacteria</taxon>
        <taxon>Acetobacterales</taxon>
        <taxon>Acetobacteraceae</taxon>
        <taxon>Oleomonas</taxon>
    </lineage>
</organism>
<dbReference type="Pfam" id="PF00534">
    <property type="entry name" value="Glycos_transf_1"/>
    <property type="match status" value="1"/>
</dbReference>
<evidence type="ECO:0000259" key="3">
    <source>
        <dbReference type="Pfam" id="PF12000"/>
    </source>
</evidence>
<reference evidence="4 5" key="1">
    <citation type="submission" date="2018-09" db="EMBL/GenBank/DDBJ databases">
        <authorList>
            <person name="Zhu H."/>
        </authorList>
    </citation>
    <scope>NUCLEOTIDE SEQUENCE [LARGE SCALE GENOMIC DNA]</scope>
    <source>
        <strain evidence="4 5">K1W22B-8</strain>
    </source>
</reference>
<dbReference type="AlphaFoldDB" id="A0A418W8X3"/>
<keyword evidence="5" id="KW-1185">Reference proteome</keyword>
<proteinExistence type="predicted"/>
<evidence type="ECO:0000313" key="4">
    <source>
        <dbReference type="EMBL" id="RJF86446.1"/>
    </source>
</evidence>
<gene>
    <name evidence="4" type="ORF">D3874_04900</name>
</gene>
<dbReference type="Gene3D" id="3.40.50.2000">
    <property type="entry name" value="Glycogen Phosphorylase B"/>
    <property type="match status" value="2"/>
</dbReference>
<name>A0A418W8X3_9PROT</name>
<dbReference type="Pfam" id="PF12000">
    <property type="entry name" value="Glyco_trans_4_3"/>
    <property type="match status" value="1"/>
</dbReference>
<dbReference type="EMBL" id="QYUK01000011">
    <property type="protein sequence ID" value="RJF86446.1"/>
    <property type="molecule type" value="Genomic_DNA"/>
</dbReference>
<dbReference type="InterPro" id="IPR022623">
    <property type="entry name" value="Glyco_trans_4"/>
</dbReference>
<keyword evidence="1 4" id="KW-0808">Transferase</keyword>
<evidence type="ECO:0000313" key="5">
    <source>
        <dbReference type="Proteomes" id="UP000284605"/>
    </source>
</evidence>
<dbReference type="PANTHER" id="PTHR46401">
    <property type="entry name" value="GLYCOSYLTRANSFERASE WBBK-RELATED"/>
    <property type="match status" value="1"/>
</dbReference>
<accession>A0A418W8X3</accession>
<evidence type="ECO:0000259" key="2">
    <source>
        <dbReference type="Pfam" id="PF00534"/>
    </source>
</evidence>
<protein>
    <submittedName>
        <fullName evidence="4">Glycosyltransferase</fullName>
    </submittedName>
</protein>
<comment type="caution">
    <text evidence="4">The sequence shown here is derived from an EMBL/GenBank/DDBJ whole genome shotgun (WGS) entry which is preliminary data.</text>
</comment>
<dbReference type="Proteomes" id="UP000284605">
    <property type="component" value="Unassembled WGS sequence"/>
</dbReference>
<sequence>MKLLFLHPNFPGQFKNLAAAFAAKAGYQVVGVGHRSSEWRSVPGVKTYHYGPLPAFEAPPYMPVDQFAQQVRRGHAVAAVLRDLAQDGFSPDVVIAHPGWGDAMFLHDVFPRARLIAFLEFYYQHSGTDLDFDPEFPPSPNETEFLRLRNLPSVMAYEVAAAAVSPTAWQASLFPRALRCGITVHHEGVDTNAVCPDPAACVTMPSGRVLTRHDEVVTYVARGLEPMRGFHSFMRALPEIQRQRPDVVTIIVGSDEVHYGRRPQGKRGWREVMLAEVGAQLDMERIWFAGRLGYGEYLNVLRVSSVHVYLTYPFVLSWSLVEAMAAGCAIVGSNTAPVAEVITDGENGVLCDFFHRERLAEMVSTLVGDRELRLQLGARARLDAVEKFDFRRVALLGYESLIERALGAAPDTGANQPAARGRRAANG</sequence>
<dbReference type="GO" id="GO:0016757">
    <property type="term" value="F:glycosyltransferase activity"/>
    <property type="evidence" value="ECO:0007669"/>
    <property type="project" value="InterPro"/>
</dbReference>
<dbReference type="PANTHER" id="PTHR46401:SF2">
    <property type="entry name" value="GLYCOSYLTRANSFERASE WBBK-RELATED"/>
    <property type="match status" value="1"/>
</dbReference>
<dbReference type="OrthoDB" id="9793726at2"/>